<dbReference type="SUPFAM" id="SSF144083">
    <property type="entry name" value="Magnesium transport protein CorA, transmembrane region"/>
    <property type="match status" value="1"/>
</dbReference>
<feature type="region of interest" description="Disordered" evidence="7">
    <location>
        <begin position="336"/>
        <end position="358"/>
    </location>
</feature>
<feature type="transmembrane region" description="Helical" evidence="6">
    <location>
        <begin position="451"/>
        <end position="474"/>
    </location>
</feature>
<evidence type="ECO:0000256" key="2">
    <source>
        <dbReference type="ARBA" id="ARBA00007535"/>
    </source>
</evidence>
<dbReference type="InterPro" id="IPR045863">
    <property type="entry name" value="CorA_TM1_TM2"/>
</dbReference>
<evidence type="ECO:0000256" key="1">
    <source>
        <dbReference type="ARBA" id="ARBA00004141"/>
    </source>
</evidence>
<reference evidence="8 9" key="1">
    <citation type="journal article" date="2018" name="Plant J.">
        <title>Genome sequences of Chlorella sorokiniana UTEX 1602 and Micractinium conductrix SAG 241.80: implications to maltose excretion by a green alga.</title>
        <authorList>
            <person name="Arriola M.B."/>
            <person name="Velmurugan N."/>
            <person name="Zhang Y."/>
            <person name="Plunkett M.H."/>
            <person name="Hondzo H."/>
            <person name="Barney B.M."/>
        </authorList>
    </citation>
    <scope>NUCLEOTIDE SEQUENCE [LARGE SCALE GENOMIC DNA]</scope>
    <source>
        <strain evidence="8 9">SAG 241.80</strain>
    </source>
</reference>
<keyword evidence="6" id="KW-0813">Transport</keyword>
<comment type="subcellular location">
    <subcellularLocation>
        <location evidence="1 6">Membrane</location>
        <topology evidence="1 6">Multi-pass membrane protein</topology>
    </subcellularLocation>
</comment>
<gene>
    <name evidence="8" type="ORF">C2E20_1764</name>
</gene>
<dbReference type="Proteomes" id="UP000239649">
    <property type="component" value="Unassembled WGS sequence"/>
</dbReference>
<dbReference type="Gene3D" id="2.40.128.330">
    <property type="match status" value="1"/>
</dbReference>
<feature type="transmembrane region" description="Helical" evidence="6">
    <location>
        <begin position="414"/>
        <end position="439"/>
    </location>
</feature>
<evidence type="ECO:0000256" key="4">
    <source>
        <dbReference type="ARBA" id="ARBA00022989"/>
    </source>
</evidence>
<evidence type="ECO:0000313" key="8">
    <source>
        <dbReference type="EMBL" id="PSC75098.1"/>
    </source>
</evidence>
<comment type="function">
    <text evidence="6">Magnesium transporter that may mediate the influx of magnesium.</text>
</comment>
<sequence>MSGAELGGKASSSQLSLAAAEKAAAAGAKLASFLPDAAAAAAAAAGAAKAKAQAKSFAVRKWLAVNPRGEVRQLELAKMRVTAGLGVQLRDLRLLDPQLATSYPSAILARERAIVVNLEFIKCIIGMDNVYITNLEDQNTLLFVEELQRRLRAAHTAAEAAASGPSGLFLSQSTVNLASAAAGGPANLGGDGGMPLSSISAAHEELPFELRALEIGLDTVSQYLERLTGDLEAAAHPALDALTGKINTSNLERVRRIKNRMVRLTTRVETLREVLEKFLDDDSDMKDLNLTAKEEERVELFNRHMRSGAATPFDVPLPYTGASGPDVRAEGALGEPEAMTPMTPKSASSASSDSTDLEDDPDVAVVEMLMEPYFMQIDNTYNKLQTLCEYIDDTEDYINIELDSHRNALIRLDLVLTSFSASVALVTAITGLFAMNVMLNPGQEGQAPYSWFLAVSISTGIGAIAVFAGVMAYCRWKRLI</sequence>
<keyword evidence="5 6" id="KW-0472">Membrane</keyword>
<evidence type="ECO:0000256" key="7">
    <source>
        <dbReference type="SAM" id="MobiDB-lite"/>
    </source>
</evidence>
<dbReference type="EMBL" id="LHPF02000003">
    <property type="protein sequence ID" value="PSC75098.1"/>
    <property type="molecule type" value="Genomic_DNA"/>
</dbReference>
<dbReference type="CDD" id="cd12823">
    <property type="entry name" value="Mrs2_Mfm1p-like"/>
    <property type="match status" value="1"/>
</dbReference>
<keyword evidence="9" id="KW-1185">Reference proteome</keyword>
<evidence type="ECO:0000256" key="5">
    <source>
        <dbReference type="ARBA" id="ARBA00023136"/>
    </source>
</evidence>
<dbReference type="Gene3D" id="1.20.58.340">
    <property type="entry name" value="Magnesium transport protein CorA, transmembrane region"/>
    <property type="match status" value="2"/>
</dbReference>
<dbReference type="Pfam" id="PF22099">
    <property type="entry name" value="MRS2-like"/>
    <property type="match status" value="2"/>
</dbReference>
<evidence type="ECO:0000313" key="9">
    <source>
        <dbReference type="Proteomes" id="UP000239649"/>
    </source>
</evidence>
<keyword evidence="3 6" id="KW-0812">Transmembrane</keyword>
<dbReference type="GO" id="GO:0016020">
    <property type="term" value="C:membrane"/>
    <property type="evidence" value="ECO:0007669"/>
    <property type="project" value="UniProtKB-SubCell"/>
</dbReference>
<dbReference type="PANTHER" id="PTHR13890:SF31">
    <property type="entry name" value="MAGNESIUM TRANSPORTER MRS2-2-RELATED"/>
    <property type="match status" value="1"/>
</dbReference>
<accession>A0A2P6VLY2</accession>
<keyword evidence="6" id="KW-0406">Ion transport</keyword>
<protein>
    <recommendedName>
        <fullName evidence="6">Magnesium transporter</fullName>
    </recommendedName>
</protein>
<comment type="similarity">
    <text evidence="2 6">Belongs to the CorA metal ion transporter (MIT) (TC 1.A.35.5) family.</text>
</comment>
<comment type="caution">
    <text evidence="8">The sequence shown here is derived from an EMBL/GenBank/DDBJ whole genome shotgun (WGS) entry which is preliminary data.</text>
</comment>
<dbReference type="GO" id="GO:0015095">
    <property type="term" value="F:magnesium ion transmembrane transporter activity"/>
    <property type="evidence" value="ECO:0007669"/>
    <property type="project" value="TreeGrafter"/>
</dbReference>
<evidence type="ECO:0000256" key="6">
    <source>
        <dbReference type="RuleBase" id="RU366041"/>
    </source>
</evidence>
<dbReference type="PANTHER" id="PTHR13890">
    <property type="entry name" value="RNA SPLICING PROTEIN MRS2, MITOCHONDRIAL"/>
    <property type="match status" value="1"/>
</dbReference>
<dbReference type="OrthoDB" id="10251508at2759"/>
<keyword evidence="4 6" id="KW-1133">Transmembrane helix</keyword>
<dbReference type="InterPro" id="IPR039204">
    <property type="entry name" value="MRS2-like"/>
</dbReference>
<name>A0A2P6VLY2_9CHLO</name>
<keyword evidence="6" id="KW-0460">Magnesium</keyword>
<evidence type="ECO:0000256" key="3">
    <source>
        <dbReference type="ARBA" id="ARBA00022692"/>
    </source>
</evidence>
<dbReference type="AlphaFoldDB" id="A0A2P6VLY2"/>
<organism evidence="8 9">
    <name type="scientific">Micractinium conductrix</name>
    <dbReference type="NCBI Taxonomy" id="554055"/>
    <lineage>
        <taxon>Eukaryota</taxon>
        <taxon>Viridiplantae</taxon>
        <taxon>Chlorophyta</taxon>
        <taxon>core chlorophytes</taxon>
        <taxon>Trebouxiophyceae</taxon>
        <taxon>Chlorellales</taxon>
        <taxon>Chlorellaceae</taxon>
        <taxon>Chlorella clade</taxon>
        <taxon>Micractinium</taxon>
    </lineage>
</organism>
<proteinExistence type="inferred from homology"/>